<accession>A0ABP7VRZ9</accession>
<evidence type="ECO:0000313" key="2">
    <source>
        <dbReference type="EMBL" id="GAA4073249.1"/>
    </source>
</evidence>
<gene>
    <name evidence="2" type="ORF">GCM10022410_18320</name>
</gene>
<sequence length="70" mass="8151">MFKKYFLLHYQSLIVQVMITSILIFVLAFLFSKFSSLSFKEIALSIGVGSIIVFPISLIRDYVKWSRQID</sequence>
<feature type="transmembrane region" description="Helical" evidence="1">
    <location>
        <begin position="12"/>
        <end position="30"/>
    </location>
</feature>
<feature type="transmembrane region" description="Helical" evidence="1">
    <location>
        <begin position="42"/>
        <end position="59"/>
    </location>
</feature>
<dbReference type="EMBL" id="BAABDL010000096">
    <property type="protein sequence ID" value="GAA4073249.1"/>
    <property type="molecule type" value="Genomic_DNA"/>
</dbReference>
<name>A0ABP7VRZ9_9BACI</name>
<comment type="caution">
    <text evidence="2">The sequence shown here is derived from an EMBL/GenBank/DDBJ whole genome shotgun (WGS) entry which is preliminary data.</text>
</comment>
<keyword evidence="1" id="KW-0812">Transmembrane</keyword>
<keyword evidence="3" id="KW-1185">Reference proteome</keyword>
<evidence type="ECO:0000313" key="3">
    <source>
        <dbReference type="Proteomes" id="UP001501734"/>
    </source>
</evidence>
<keyword evidence="1" id="KW-0472">Membrane</keyword>
<keyword evidence="1" id="KW-1133">Transmembrane helix</keyword>
<evidence type="ECO:0000256" key="1">
    <source>
        <dbReference type="SAM" id="Phobius"/>
    </source>
</evidence>
<dbReference type="Proteomes" id="UP001501734">
    <property type="component" value="Unassembled WGS sequence"/>
</dbReference>
<proteinExistence type="predicted"/>
<reference evidence="3" key="1">
    <citation type="journal article" date="2019" name="Int. J. Syst. Evol. Microbiol.">
        <title>The Global Catalogue of Microorganisms (GCM) 10K type strain sequencing project: providing services to taxonomists for standard genome sequencing and annotation.</title>
        <authorList>
            <consortium name="The Broad Institute Genomics Platform"/>
            <consortium name="The Broad Institute Genome Sequencing Center for Infectious Disease"/>
            <person name="Wu L."/>
            <person name="Ma J."/>
        </authorList>
    </citation>
    <scope>NUCLEOTIDE SEQUENCE [LARGE SCALE GENOMIC DNA]</scope>
    <source>
        <strain evidence="3">JCM 17250</strain>
    </source>
</reference>
<protein>
    <submittedName>
        <fullName evidence="2">Uncharacterized protein</fullName>
    </submittedName>
</protein>
<organism evidence="2 3">
    <name type="scientific">Amphibacillus indicireducens</name>
    <dbReference type="NCBI Taxonomy" id="1076330"/>
    <lineage>
        <taxon>Bacteria</taxon>
        <taxon>Bacillati</taxon>
        <taxon>Bacillota</taxon>
        <taxon>Bacilli</taxon>
        <taxon>Bacillales</taxon>
        <taxon>Bacillaceae</taxon>
        <taxon>Amphibacillus</taxon>
    </lineage>
</organism>